<dbReference type="PANTHER" id="PTHR30203">
    <property type="entry name" value="OUTER MEMBRANE CATION EFFLUX PROTEIN"/>
    <property type="match status" value="1"/>
</dbReference>
<dbReference type="GO" id="GO:0015562">
    <property type="term" value="F:efflux transmembrane transporter activity"/>
    <property type="evidence" value="ECO:0007669"/>
    <property type="project" value="InterPro"/>
</dbReference>
<evidence type="ECO:0000256" key="2">
    <source>
        <dbReference type="SAM" id="Coils"/>
    </source>
</evidence>
<dbReference type="Pfam" id="PF02321">
    <property type="entry name" value="OEP"/>
    <property type="match status" value="1"/>
</dbReference>
<reference evidence="3 4" key="1">
    <citation type="submission" date="2019-09" db="EMBL/GenBank/DDBJ databases">
        <title>Whole genome sequence of Vibrio fortis.</title>
        <authorList>
            <person name="Das S.K."/>
        </authorList>
    </citation>
    <scope>NUCLEOTIDE SEQUENCE [LARGE SCALE GENOMIC DNA]</scope>
    <source>
        <strain evidence="3 4">AN60</strain>
    </source>
</reference>
<dbReference type="AlphaFoldDB" id="A0A5N3R319"/>
<name>A0A5N3R319_9VIBR</name>
<dbReference type="InterPro" id="IPR010131">
    <property type="entry name" value="MdtP/NodT-like"/>
</dbReference>
<sequence>MRFLTPQNGFILVNIESRWLVLPICTSLIAMPAFVMAASSNEAVTSANGSRAVLASEVGTLQAQERQLALLIDQALQRDSGRQQIIAQSQATRHAGIASATLSDPKLKVGFGGLPVDSFKFDEDPMTNISVGLMQQFERGSTLDLKERQSSQQADGIDLQVAVREREITNTITTLWLELGYQQAARSTLLETRRLMVELERFIETNYGIGNSEAQDLLNAQLNVAKFDEKLQANQQQQRRIIAQLSEWLGSDWLNSSQANFAIDASQPGAQPQSIQASNALSWQALEGQLKPYVGQSQYYALLQSHPMVRAADTAITVNETQVEIAEQAYLPQFGVEVMYAYRQANNMQGNPASDLVSAYVTMDIPLFTGNRQDKSVEAAQYQVGSARAQKEALLSQMNAKVNALLVDRDNLSQRIERYQNSFIPQADATTKAVERGYQNNTAQFNDVITAMTNALNIELEQQRLITDLNIVNSQLAALVGGSYHQPSQSSKTTPQAQ</sequence>
<evidence type="ECO:0000313" key="4">
    <source>
        <dbReference type="Proteomes" id="UP000326789"/>
    </source>
</evidence>
<comment type="similarity">
    <text evidence="1">Belongs to the outer membrane factor (OMF) (TC 1.B.17) family.</text>
</comment>
<evidence type="ECO:0000256" key="1">
    <source>
        <dbReference type="ARBA" id="ARBA00007613"/>
    </source>
</evidence>
<feature type="coiled-coil region" evidence="2">
    <location>
        <begin position="395"/>
        <end position="422"/>
    </location>
</feature>
<comment type="caution">
    <text evidence="3">The sequence shown here is derived from an EMBL/GenBank/DDBJ whole genome shotgun (WGS) entry which is preliminary data.</text>
</comment>
<proteinExistence type="inferred from homology"/>
<dbReference type="InterPro" id="IPR003423">
    <property type="entry name" value="OMP_efflux"/>
</dbReference>
<protein>
    <submittedName>
        <fullName evidence="3">TolC family protein</fullName>
    </submittedName>
</protein>
<dbReference type="SUPFAM" id="SSF56954">
    <property type="entry name" value="Outer membrane efflux proteins (OEP)"/>
    <property type="match status" value="1"/>
</dbReference>
<evidence type="ECO:0000313" key="3">
    <source>
        <dbReference type="EMBL" id="KAB0288342.1"/>
    </source>
</evidence>
<dbReference type="Gene3D" id="1.20.1600.10">
    <property type="entry name" value="Outer membrane efflux proteins (OEP)"/>
    <property type="match status" value="1"/>
</dbReference>
<keyword evidence="2" id="KW-0175">Coiled coil</keyword>
<dbReference type="Proteomes" id="UP000326789">
    <property type="component" value="Unassembled WGS sequence"/>
</dbReference>
<organism evidence="3 4">
    <name type="scientific">Vibrio fortis</name>
    <dbReference type="NCBI Taxonomy" id="212667"/>
    <lineage>
        <taxon>Bacteria</taxon>
        <taxon>Pseudomonadati</taxon>
        <taxon>Pseudomonadota</taxon>
        <taxon>Gammaproteobacteria</taxon>
        <taxon>Vibrionales</taxon>
        <taxon>Vibrionaceae</taxon>
        <taxon>Vibrio</taxon>
    </lineage>
</organism>
<gene>
    <name evidence="3" type="ORF">F2P58_12945</name>
</gene>
<dbReference type="EMBL" id="VWSE01000006">
    <property type="protein sequence ID" value="KAB0288342.1"/>
    <property type="molecule type" value="Genomic_DNA"/>
</dbReference>
<accession>A0A5N3R319</accession>